<evidence type="ECO:0000313" key="2">
    <source>
        <dbReference type="Proteomes" id="UP001295794"/>
    </source>
</evidence>
<organism evidence="1 2">
    <name type="scientific">Mycena citricolor</name>
    <dbReference type="NCBI Taxonomy" id="2018698"/>
    <lineage>
        <taxon>Eukaryota</taxon>
        <taxon>Fungi</taxon>
        <taxon>Dikarya</taxon>
        <taxon>Basidiomycota</taxon>
        <taxon>Agaricomycotina</taxon>
        <taxon>Agaricomycetes</taxon>
        <taxon>Agaricomycetidae</taxon>
        <taxon>Agaricales</taxon>
        <taxon>Marasmiineae</taxon>
        <taxon>Mycenaceae</taxon>
        <taxon>Mycena</taxon>
    </lineage>
</organism>
<feature type="non-terminal residue" evidence="1">
    <location>
        <position position="46"/>
    </location>
</feature>
<accession>A0AAD2HIX8</accession>
<sequence length="46" mass="5098">MGLSVALNTAATRNTRQFLDSGPIHLCPHSNHRSTHLDAFRQLGVR</sequence>
<name>A0AAD2HIX8_9AGAR</name>
<dbReference type="EMBL" id="CAVNYO010000403">
    <property type="protein sequence ID" value="CAK5274907.1"/>
    <property type="molecule type" value="Genomic_DNA"/>
</dbReference>
<evidence type="ECO:0000313" key="1">
    <source>
        <dbReference type="EMBL" id="CAK5274907.1"/>
    </source>
</evidence>
<protein>
    <submittedName>
        <fullName evidence="1">Uncharacterized protein</fullName>
    </submittedName>
</protein>
<comment type="caution">
    <text evidence="1">The sequence shown here is derived from an EMBL/GenBank/DDBJ whole genome shotgun (WGS) entry which is preliminary data.</text>
</comment>
<proteinExistence type="predicted"/>
<dbReference type="Proteomes" id="UP001295794">
    <property type="component" value="Unassembled WGS sequence"/>
</dbReference>
<gene>
    <name evidence="1" type="ORF">MYCIT1_LOCUS22301</name>
</gene>
<reference evidence="1" key="1">
    <citation type="submission" date="2023-11" db="EMBL/GenBank/DDBJ databases">
        <authorList>
            <person name="De Vega J J."/>
            <person name="De Vega J J."/>
        </authorList>
    </citation>
    <scope>NUCLEOTIDE SEQUENCE</scope>
</reference>
<keyword evidence="2" id="KW-1185">Reference proteome</keyword>
<dbReference type="AlphaFoldDB" id="A0AAD2HIX8"/>